<comment type="subcellular location">
    <subcellularLocation>
        <location evidence="1 6">Secreted</location>
    </subcellularLocation>
</comment>
<evidence type="ECO:0000256" key="3">
    <source>
        <dbReference type="ARBA" id="ARBA00022525"/>
    </source>
</evidence>
<evidence type="ECO:0000259" key="7">
    <source>
        <dbReference type="Pfam" id="PF13841"/>
    </source>
</evidence>
<evidence type="ECO:0000256" key="5">
    <source>
        <dbReference type="ARBA" id="ARBA00023157"/>
    </source>
</evidence>
<dbReference type="GeneID" id="115868285"/>
<evidence type="ECO:0000313" key="9">
    <source>
        <dbReference type="RefSeq" id="XP_030740503.1"/>
    </source>
</evidence>
<keyword evidence="8" id="KW-1185">Reference proteome</keyword>
<gene>
    <name evidence="9" type="primary">DEFB105B</name>
</gene>
<sequence>MAPGRKMFYFVFVFSFILAHLPSGCKAGLEYVQQFPAGELAVCDPCRLGRGRCRKICLETERIAGYCKVNFLCCERRIYFT</sequence>
<evidence type="ECO:0000256" key="6">
    <source>
        <dbReference type="RuleBase" id="RU231113"/>
    </source>
</evidence>
<evidence type="ECO:0000256" key="2">
    <source>
        <dbReference type="ARBA" id="ARBA00007371"/>
    </source>
</evidence>
<accession>A0ABM1VIU4</accession>
<evidence type="ECO:0000313" key="8">
    <source>
        <dbReference type="Proteomes" id="UP000694863"/>
    </source>
</evidence>
<keyword evidence="3 6" id="KW-0964">Secreted</keyword>
<proteinExistence type="inferred from homology"/>
<feature type="signal peptide" evidence="6">
    <location>
        <begin position="1"/>
        <end position="27"/>
    </location>
</feature>
<keyword evidence="5" id="KW-1015">Disulfide bond</keyword>
<feature type="domain" description="Beta-defensin" evidence="7">
    <location>
        <begin position="46"/>
        <end position="74"/>
    </location>
</feature>
<keyword evidence="6" id="KW-0044">Antibiotic</keyword>
<keyword evidence="6" id="KW-0211">Defensin</keyword>
<dbReference type="Proteomes" id="UP000694863">
    <property type="component" value="Unplaced"/>
</dbReference>
<protein>
    <recommendedName>
        <fullName evidence="6">Beta-defensin</fullName>
    </recommendedName>
</protein>
<organism evidence="8 9">
    <name type="scientific">Echinops telfairi</name>
    <name type="common">Lesser hedgehog tenrec</name>
    <dbReference type="NCBI Taxonomy" id="9371"/>
    <lineage>
        <taxon>Eukaryota</taxon>
        <taxon>Metazoa</taxon>
        <taxon>Chordata</taxon>
        <taxon>Craniata</taxon>
        <taxon>Vertebrata</taxon>
        <taxon>Euteleostomi</taxon>
        <taxon>Mammalia</taxon>
        <taxon>Eutheria</taxon>
        <taxon>Afrotheria</taxon>
        <taxon>Tenrecidae</taxon>
        <taxon>Tenrecinae</taxon>
        <taxon>Echinops</taxon>
    </lineage>
</organism>
<evidence type="ECO:0000256" key="4">
    <source>
        <dbReference type="ARBA" id="ARBA00022729"/>
    </source>
</evidence>
<keyword evidence="6" id="KW-0929">Antimicrobial</keyword>
<dbReference type="RefSeq" id="XP_030740503.1">
    <property type="nucleotide sequence ID" value="XM_030884643.1"/>
</dbReference>
<comment type="function">
    <text evidence="6">Has antibacterial activity.</text>
</comment>
<reference evidence="9" key="1">
    <citation type="submission" date="2025-08" db="UniProtKB">
        <authorList>
            <consortium name="RefSeq"/>
        </authorList>
    </citation>
    <scope>IDENTIFICATION</scope>
</reference>
<dbReference type="Pfam" id="PF13841">
    <property type="entry name" value="Defensin_beta_2"/>
    <property type="match status" value="1"/>
</dbReference>
<feature type="chain" id="PRO_5044996439" description="Beta-defensin" evidence="6">
    <location>
        <begin position="28"/>
        <end position="81"/>
    </location>
</feature>
<comment type="similarity">
    <text evidence="2 6">Belongs to the beta-defensin family.</text>
</comment>
<dbReference type="InterPro" id="IPR025933">
    <property type="entry name" value="Beta_defensin_dom"/>
</dbReference>
<keyword evidence="4 6" id="KW-0732">Signal</keyword>
<evidence type="ECO:0000256" key="1">
    <source>
        <dbReference type="ARBA" id="ARBA00004613"/>
    </source>
</evidence>
<name>A0ABM1VIU4_ECHTE</name>